<name>A0A9J6FTW2_HAELO</name>
<dbReference type="Pfam" id="PF03803">
    <property type="entry name" value="Scramblase"/>
    <property type="match status" value="2"/>
</dbReference>
<protein>
    <recommendedName>
        <fullName evidence="5">Phospholipid scramblase</fullName>
    </recommendedName>
</protein>
<reference evidence="3 4" key="1">
    <citation type="journal article" date="2020" name="Cell">
        <title>Large-Scale Comparative Analyses of Tick Genomes Elucidate Their Genetic Diversity and Vector Capacities.</title>
        <authorList>
            <consortium name="Tick Genome and Microbiome Consortium (TIGMIC)"/>
            <person name="Jia N."/>
            <person name="Wang J."/>
            <person name="Shi W."/>
            <person name="Du L."/>
            <person name="Sun Y."/>
            <person name="Zhan W."/>
            <person name="Jiang J.F."/>
            <person name="Wang Q."/>
            <person name="Zhang B."/>
            <person name="Ji P."/>
            <person name="Bell-Sakyi L."/>
            <person name="Cui X.M."/>
            <person name="Yuan T.T."/>
            <person name="Jiang B.G."/>
            <person name="Yang W.F."/>
            <person name="Lam T.T."/>
            <person name="Chang Q.C."/>
            <person name="Ding S.J."/>
            <person name="Wang X.J."/>
            <person name="Zhu J.G."/>
            <person name="Ruan X.D."/>
            <person name="Zhao L."/>
            <person name="Wei J.T."/>
            <person name="Ye R.Z."/>
            <person name="Que T.C."/>
            <person name="Du C.H."/>
            <person name="Zhou Y.H."/>
            <person name="Cheng J.X."/>
            <person name="Dai P.F."/>
            <person name="Guo W.B."/>
            <person name="Han X.H."/>
            <person name="Huang E.J."/>
            <person name="Li L.F."/>
            <person name="Wei W."/>
            <person name="Gao Y.C."/>
            <person name="Liu J.Z."/>
            <person name="Shao H.Z."/>
            <person name="Wang X."/>
            <person name="Wang C.C."/>
            <person name="Yang T.C."/>
            <person name="Huo Q.B."/>
            <person name="Li W."/>
            <person name="Chen H.Y."/>
            <person name="Chen S.E."/>
            <person name="Zhou L.G."/>
            <person name="Ni X.B."/>
            <person name="Tian J.H."/>
            <person name="Sheng Y."/>
            <person name="Liu T."/>
            <person name="Pan Y.S."/>
            <person name="Xia L.Y."/>
            <person name="Li J."/>
            <person name="Zhao F."/>
            <person name="Cao W.C."/>
        </authorList>
    </citation>
    <scope>NUCLEOTIDE SEQUENCE [LARGE SCALE GENOMIC DNA]</scope>
    <source>
        <strain evidence="3">HaeL-2018</strain>
    </source>
</reference>
<comment type="similarity">
    <text evidence="1">Belongs to the phospholipid scramblase family.</text>
</comment>
<dbReference type="OrthoDB" id="191150at2759"/>
<dbReference type="PANTHER" id="PTHR23248:SF9">
    <property type="entry name" value="PHOSPHOLIPID SCRAMBLASE"/>
    <property type="match status" value="1"/>
</dbReference>
<feature type="region of interest" description="Disordered" evidence="2">
    <location>
        <begin position="137"/>
        <end position="199"/>
    </location>
</feature>
<proteinExistence type="inferred from homology"/>
<dbReference type="AlphaFoldDB" id="A0A9J6FTW2"/>
<feature type="compositionally biased region" description="Basic and acidic residues" evidence="2">
    <location>
        <begin position="172"/>
        <end position="191"/>
    </location>
</feature>
<evidence type="ECO:0000313" key="4">
    <source>
        <dbReference type="Proteomes" id="UP000821853"/>
    </source>
</evidence>
<gene>
    <name evidence="3" type="ORF">HPB48_009611</name>
</gene>
<sequence length="618" mass="69200">MGKDAKMIMSMTNAYRKLVQEWGRASFDQKSRSQRCDQGGIAEDSQTPSLDRVYDLCVDVQVHFPDWCTGISGFVALVNLLGRQPPAHSRCDHFHKRFFWVGCRAEAARLTDMHLLNQTTKPDQKFAVYTVHTNVDHKPDQWPVEKPPGPVRASGQGPVGRPANSPADEDELGHAADHGHPVPPEEKQEEKRRKRFIGPELQRPVPHLLPDVAPVLGCPPGLEYLCDVNQVLVNQMIDLKKCMLPQYNRMLMICQLTGNTFSDRKRDWIPLRRSAELEVQAPKGTVIGSVRMDFSLSPSFSILDRSEKLVLKIKGPLCPSTFCCNDVLFNIFAADEVTKLGHVIKFNSGLSGEEFIDVDSFSLAFPIDLDVKMKAVLLGALILIVSNGWFFASTADGAGGVGASFDQKQRVQRCEQGVTASDSQTPSLERIYDLCADVQLPRHMEDFLSSVKAFSLERFKLHDLPQRYKSSVSLRKIRMRRRKSFLWLIKELEVQAPKGTVIGSVRMDFSLSPSFSILDRRDKLVLKIKRPLCPCTCCGKEVLFNIFAPDGVTKLGHIIKLESRLSHNKLTSFDSFSLGFPIDLDVKMKAVLLGALMLIVSVFQCLAESTGRIGVKYL</sequence>
<organism evidence="3 4">
    <name type="scientific">Haemaphysalis longicornis</name>
    <name type="common">Bush tick</name>
    <dbReference type="NCBI Taxonomy" id="44386"/>
    <lineage>
        <taxon>Eukaryota</taxon>
        <taxon>Metazoa</taxon>
        <taxon>Ecdysozoa</taxon>
        <taxon>Arthropoda</taxon>
        <taxon>Chelicerata</taxon>
        <taxon>Arachnida</taxon>
        <taxon>Acari</taxon>
        <taxon>Parasitiformes</taxon>
        <taxon>Ixodida</taxon>
        <taxon>Ixodoidea</taxon>
        <taxon>Ixodidae</taxon>
        <taxon>Haemaphysalinae</taxon>
        <taxon>Haemaphysalis</taxon>
    </lineage>
</organism>
<evidence type="ECO:0000313" key="3">
    <source>
        <dbReference type="EMBL" id="KAH9365728.1"/>
    </source>
</evidence>
<keyword evidence="4" id="KW-1185">Reference proteome</keyword>
<evidence type="ECO:0000256" key="1">
    <source>
        <dbReference type="ARBA" id="ARBA00005350"/>
    </source>
</evidence>
<accession>A0A9J6FTW2</accession>
<dbReference type="PANTHER" id="PTHR23248">
    <property type="entry name" value="PHOSPHOLIPID SCRAMBLASE-RELATED"/>
    <property type="match status" value="1"/>
</dbReference>
<dbReference type="EMBL" id="JABSTR010000003">
    <property type="protein sequence ID" value="KAH9365728.1"/>
    <property type="molecule type" value="Genomic_DNA"/>
</dbReference>
<comment type="caution">
    <text evidence="3">The sequence shown here is derived from an EMBL/GenBank/DDBJ whole genome shotgun (WGS) entry which is preliminary data.</text>
</comment>
<dbReference type="VEuPathDB" id="VectorBase:HLOH_047465"/>
<dbReference type="GO" id="GO:0017128">
    <property type="term" value="F:phospholipid scramblase activity"/>
    <property type="evidence" value="ECO:0007669"/>
    <property type="project" value="InterPro"/>
</dbReference>
<dbReference type="InterPro" id="IPR005552">
    <property type="entry name" value="Scramblase"/>
</dbReference>
<dbReference type="GO" id="GO:0005886">
    <property type="term" value="C:plasma membrane"/>
    <property type="evidence" value="ECO:0007669"/>
    <property type="project" value="TreeGrafter"/>
</dbReference>
<evidence type="ECO:0008006" key="5">
    <source>
        <dbReference type="Google" id="ProtNLM"/>
    </source>
</evidence>
<dbReference type="Proteomes" id="UP000821853">
    <property type="component" value="Unassembled WGS sequence"/>
</dbReference>
<evidence type="ECO:0000256" key="2">
    <source>
        <dbReference type="SAM" id="MobiDB-lite"/>
    </source>
</evidence>